<dbReference type="Proteomes" id="UP000609879">
    <property type="component" value="Unassembled WGS sequence"/>
</dbReference>
<dbReference type="Pfam" id="PF19832">
    <property type="entry name" value="DUF6313"/>
    <property type="match status" value="1"/>
</dbReference>
<evidence type="ECO:0000313" key="2">
    <source>
        <dbReference type="EMBL" id="GID74264.1"/>
    </source>
</evidence>
<keyword evidence="1" id="KW-1133">Transmembrane helix</keyword>
<keyword evidence="1" id="KW-0812">Transmembrane</keyword>
<comment type="caution">
    <text evidence="2">The sequence shown here is derived from an EMBL/GenBank/DDBJ whole genome shotgun (WGS) entry which is preliminary data.</text>
</comment>
<dbReference type="EMBL" id="BOMI01000053">
    <property type="protein sequence ID" value="GID74264.1"/>
    <property type="molecule type" value="Genomic_DNA"/>
</dbReference>
<organism evidence="2 3">
    <name type="scientific">Paractinoplanes deccanensis</name>
    <dbReference type="NCBI Taxonomy" id="113561"/>
    <lineage>
        <taxon>Bacteria</taxon>
        <taxon>Bacillati</taxon>
        <taxon>Actinomycetota</taxon>
        <taxon>Actinomycetes</taxon>
        <taxon>Micromonosporales</taxon>
        <taxon>Micromonosporaceae</taxon>
        <taxon>Paractinoplanes</taxon>
    </lineage>
</organism>
<protein>
    <submittedName>
        <fullName evidence="2">Uncharacterized protein</fullName>
    </submittedName>
</protein>
<evidence type="ECO:0000256" key="1">
    <source>
        <dbReference type="SAM" id="Phobius"/>
    </source>
</evidence>
<accession>A0ABQ3Y2P7</accession>
<sequence>MLVGFGILFVLNGTLNGWRRSYDVALAITSPADTSVPQLAWILSLAGWIVAPGIAGAVAGYVITASIGARRRTDINSAFAEDDDG</sequence>
<keyword evidence="3" id="KW-1185">Reference proteome</keyword>
<feature type="transmembrane region" description="Helical" evidence="1">
    <location>
        <begin position="41"/>
        <end position="63"/>
    </location>
</feature>
<gene>
    <name evidence="2" type="ORF">Ade02nite_29050</name>
</gene>
<name>A0ABQ3Y2P7_9ACTN</name>
<keyword evidence="1" id="KW-0472">Membrane</keyword>
<reference evidence="2 3" key="1">
    <citation type="submission" date="2021-01" db="EMBL/GenBank/DDBJ databases">
        <title>Whole genome shotgun sequence of Actinoplanes deccanensis NBRC 13994.</title>
        <authorList>
            <person name="Komaki H."/>
            <person name="Tamura T."/>
        </authorList>
    </citation>
    <scope>NUCLEOTIDE SEQUENCE [LARGE SCALE GENOMIC DNA]</scope>
    <source>
        <strain evidence="2 3">NBRC 13994</strain>
    </source>
</reference>
<dbReference type="InterPro" id="IPR046280">
    <property type="entry name" value="DUF6313"/>
</dbReference>
<proteinExistence type="predicted"/>
<evidence type="ECO:0000313" key="3">
    <source>
        <dbReference type="Proteomes" id="UP000609879"/>
    </source>
</evidence>